<comment type="caution">
    <text evidence="3">The sequence shown here is derived from an EMBL/GenBank/DDBJ whole genome shotgun (WGS) entry which is preliminary data.</text>
</comment>
<evidence type="ECO:0000259" key="2">
    <source>
        <dbReference type="PROSITE" id="PS50089"/>
    </source>
</evidence>
<dbReference type="GO" id="GO:0008270">
    <property type="term" value="F:zinc ion binding"/>
    <property type="evidence" value="ECO:0007669"/>
    <property type="project" value="UniProtKB-KW"/>
</dbReference>
<dbReference type="eggNOG" id="ENOG502QV88">
    <property type="taxonomic scope" value="Eukaryota"/>
</dbReference>
<reference evidence="3 4" key="1">
    <citation type="journal article" date="2012" name="Genome Biol.">
        <title>Genome and low-iron response of an oceanic diatom adapted to chronic iron limitation.</title>
        <authorList>
            <person name="Lommer M."/>
            <person name="Specht M."/>
            <person name="Roy A.S."/>
            <person name="Kraemer L."/>
            <person name="Andreson R."/>
            <person name="Gutowska M.A."/>
            <person name="Wolf J."/>
            <person name="Bergner S.V."/>
            <person name="Schilhabel M.B."/>
            <person name="Klostermeier U.C."/>
            <person name="Beiko R.G."/>
            <person name="Rosenstiel P."/>
            <person name="Hippler M."/>
            <person name="Laroche J."/>
        </authorList>
    </citation>
    <scope>NUCLEOTIDE SEQUENCE [LARGE SCALE GENOMIC DNA]</scope>
    <source>
        <strain evidence="3 4">CCMP1005</strain>
    </source>
</reference>
<dbReference type="InterPro" id="IPR052748">
    <property type="entry name" value="ISR_Activator"/>
</dbReference>
<dbReference type="Gene3D" id="1.25.40.10">
    <property type="entry name" value="Tetratricopeptide repeat domain"/>
    <property type="match status" value="1"/>
</dbReference>
<dbReference type="SMART" id="SM00671">
    <property type="entry name" value="SEL1"/>
    <property type="match status" value="2"/>
</dbReference>
<evidence type="ECO:0000313" key="4">
    <source>
        <dbReference type="Proteomes" id="UP000266841"/>
    </source>
</evidence>
<organism evidence="3 4">
    <name type="scientific">Thalassiosira oceanica</name>
    <name type="common">Marine diatom</name>
    <dbReference type="NCBI Taxonomy" id="159749"/>
    <lineage>
        <taxon>Eukaryota</taxon>
        <taxon>Sar</taxon>
        <taxon>Stramenopiles</taxon>
        <taxon>Ochrophyta</taxon>
        <taxon>Bacillariophyta</taxon>
        <taxon>Coscinodiscophyceae</taxon>
        <taxon>Thalassiosirophycidae</taxon>
        <taxon>Thalassiosirales</taxon>
        <taxon>Thalassiosiraceae</taxon>
        <taxon>Thalassiosira</taxon>
    </lineage>
</organism>
<keyword evidence="4" id="KW-1185">Reference proteome</keyword>
<accession>K0RMF0</accession>
<dbReference type="Gene3D" id="3.30.40.10">
    <property type="entry name" value="Zinc/RING finger domain, C3HC4 (zinc finger)"/>
    <property type="match status" value="1"/>
</dbReference>
<dbReference type="OrthoDB" id="2384430at2759"/>
<proteinExistence type="predicted"/>
<dbReference type="AlphaFoldDB" id="K0RMF0"/>
<dbReference type="GO" id="GO:0005737">
    <property type="term" value="C:cytoplasm"/>
    <property type="evidence" value="ECO:0007669"/>
    <property type="project" value="UniProtKB-ARBA"/>
</dbReference>
<dbReference type="SUPFAM" id="SSF81901">
    <property type="entry name" value="HCP-like"/>
    <property type="match status" value="1"/>
</dbReference>
<keyword evidence="1" id="KW-0479">Metal-binding</keyword>
<dbReference type="PANTHER" id="PTHR45011">
    <property type="entry name" value="DAP3-BINDING CELL DEATH ENHANCER 1"/>
    <property type="match status" value="1"/>
</dbReference>
<evidence type="ECO:0000313" key="3">
    <source>
        <dbReference type="EMBL" id="EJK54913.1"/>
    </source>
</evidence>
<dbReference type="InterPro" id="IPR006597">
    <property type="entry name" value="Sel1-like"/>
</dbReference>
<sequence length="242" mass="26396">MGQPCRGRVVLGAAADIEKLRGNDQPGMKICGACVRALPDGSYNEEQRARRQSIRRCEECVVAGNQLVLMKEGRSRSEGDDCPICQLPLPLDVNQSMFKVCCMKRVCNGCILAARKRGMDDCPFCRTPTPTTDSQILAMIQKRVLAGDPVAIYFLGTKNEYGEYGLERDVTRAVELYERAAELGVSGANYNLGALHAQGEDVAKDMAKAIRHYEAAAMGGYVSARYVLGYVAYNAGNNDLAL</sequence>
<dbReference type="InterPro" id="IPR001841">
    <property type="entry name" value="Znf_RING"/>
</dbReference>
<keyword evidence="1" id="KW-0862">Zinc</keyword>
<evidence type="ECO:0000256" key="1">
    <source>
        <dbReference type="PROSITE-ProRule" id="PRU00175"/>
    </source>
</evidence>
<dbReference type="InterPro" id="IPR011990">
    <property type="entry name" value="TPR-like_helical_dom_sf"/>
</dbReference>
<dbReference type="PANTHER" id="PTHR45011:SF1">
    <property type="entry name" value="DAP3-BINDING CELL DEATH ENHANCER 1"/>
    <property type="match status" value="1"/>
</dbReference>
<dbReference type="Proteomes" id="UP000266841">
    <property type="component" value="Unassembled WGS sequence"/>
</dbReference>
<dbReference type="InterPro" id="IPR013083">
    <property type="entry name" value="Znf_RING/FYVE/PHD"/>
</dbReference>
<dbReference type="Pfam" id="PF08238">
    <property type="entry name" value="Sel1"/>
    <property type="match status" value="2"/>
</dbReference>
<keyword evidence="1" id="KW-0863">Zinc-finger</keyword>
<feature type="domain" description="RING-type" evidence="2">
    <location>
        <begin position="82"/>
        <end position="126"/>
    </location>
</feature>
<protein>
    <recommendedName>
        <fullName evidence="2">RING-type domain-containing protein</fullName>
    </recommendedName>
</protein>
<name>K0RMF0_THAOC</name>
<gene>
    <name evidence="3" type="ORF">THAOC_25415</name>
</gene>
<dbReference type="PROSITE" id="PS50089">
    <property type="entry name" value="ZF_RING_2"/>
    <property type="match status" value="1"/>
</dbReference>
<dbReference type="EMBL" id="AGNL01035060">
    <property type="protein sequence ID" value="EJK54913.1"/>
    <property type="molecule type" value="Genomic_DNA"/>
</dbReference>
<dbReference type="SUPFAM" id="SSF57850">
    <property type="entry name" value="RING/U-box"/>
    <property type="match status" value="1"/>
</dbReference>